<proteinExistence type="predicted"/>
<organism evidence="9">
    <name type="scientific">Brugia timori</name>
    <dbReference type="NCBI Taxonomy" id="42155"/>
    <lineage>
        <taxon>Eukaryota</taxon>
        <taxon>Metazoa</taxon>
        <taxon>Ecdysozoa</taxon>
        <taxon>Nematoda</taxon>
        <taxon>Chromadorea</taxon>
        <taxon>Rhabditida</taxon>
        <taxon>Spirurina</taxon>
        <taxon>Spiruromorpha</taxon>
        <taxon>Filarioidea</taxon>
        <taxon>Onchocercidae</taxon>
        <taxon>Brugia</taxon>
    </lineage>
</organism>
<reference evidence="7 8" key="2">
    <citation type="submission" date="2018-11" db="EMBL/GenBank/DDBJ databases">
        <authorList>
            <consortium name="Pathogen Informatics"/>
        </authorList>
    </citation>
    <scope>NUCLEOTIDE SEQUENCE [LARGE SCALE GENOMIC DNA]</scope>
</reference>
<feature type="transmembrane region" description="Helical" evidence="6">
    <location>
        <begin position="186"/>
        <end position="208"/>
    </location>
</feature>
<dbReference type="AlphaFoldDB" id="A0A0R3QQE0"/>
<accession>A0A0R3QQE0</accession>
<evidence type="ECO:0000256" key="6">
    <source>
        <dbReference type="SAM" id="Phobius"/>
    </source>
</evidence>
<dbReference type="WBParaSite" id="BTMF_0000992501-mRNA-1">
    <property type="protein sequence ID" value="BTMF_0000992501-mRNA-1"/>
    <property type="gene ID" value="BTMF_0000992501"/>
</dbReference>
<sequence>MLQGLIFEAVTFNSGFCLIMWAVSKDGIELLHDWLDEVGDTDMKVRSNRLVKQGMMIFDCDEMMPILKSLSKKFPVYKFVGKIKPHVPVIEKKVDPEYEARLEKLRREEEDREYRKMTRSVDPNQIYGRENLLHGFAEVAFVLQEMKAVNKQLMVILNTLLTVAGGFSFGYFGIGYAYPNLHLNVAFRVALGLVIATVVFFADLYFIVKGMDDAGEKPIKPKKMVVTEKIRKSSTIKKKQ</sequence>
<comment type="subcellular location">
    <subcellularLocation>
        <location evidence="1">Endoplasmic reticulum membrane</location>
        <topology evidence="1">Multi-pass membrane protein</topology>
    </subcellularLocation>
</comment>
<dbReference type="Pfam" id="PF11712">
    <property type="entry name" value="Vma12"/>
    <property type="match status" value="1"/>
</dbReference>
<evidence type="ECO:0000256" key="2">
    <source>
        <dbReference type="ARBA" id="ARBA00022692"/>
    </source>
</evidence>
<dbReference type="PANTHER" id="PTHR31394">
    <property type="entry name" value="TRANSMEMBRANE PROTEIN 199"/>
    <property type="match status" value="1"/>
</dbReference>
<dbReference type="EMBL" id="UZAG01016182">
    <property type="protein sequence ID" value="VDO26501.1"/>
    <property type="molecule type" value="Genomic_DNA"/>
</dbReference>
<gene>
    <name evidence="7" type="ORF">BTMF_LOCUS7976</name>
</gene>
<reference evidence="9" key="1">
    <citation type="submission" date="2017-02" db="UniProtKB">
        <authorList>
            <consortium name="WormBaseParasite"/>
        </authorList>
    </citation>
    <scope>IDENTIFICATION</scope>
</reference>
<feature type="transmembrane region" description="Helical" evidence="6">
    <location>
        <begin position="153"/>
        <end position="174"/>
    </location>
</feature>
<evidence type="ECO:0000256" key="4">
    <source>
        <dbReference type="ARBA" id="ARBA00022989"/>
    </source>
</evidence>
<protein>
    <submittedName>
        <fullName evidence="9">Transmembrane protein 199</fullName>
    </submittedName>
</protein>
<keyword evidence="8" id="KW-1185">Reference proteome</keyword>
<evidence type="ECO:0000313" key="8">
    <source>
        <dbReference type="Proteomes" id="UP000280834"/>
    </source>
</evidence>
<evidence type="ECO:0000313" key="9">
    <source>
        <dbReference type="WBParaSite" id="BTMF_0000992501-mRNA-1"/>
    </source>
</evidence>
<keyword evidence="2 6" id="KW-0812">Transmembrane</keyword>
<dbReference type="InterPro" id="IPR021013">
    <property type="entry name" value="ATPase_Vma12"/>
</dbReference>
<evidence type="ECO:0000256" key="1">
    <source>
        <dbReference type="ARBA" id="ARBA00004477"/>
    </source>
</evidence>
<dbReference type="PANTHER" id="PTHR31394:SF1">
    <property type="entry name" value="TRANSMEMBRANE PROTEIN 199"/>
    <property type="match status" value="1"/>
</dbReference>
<dbReference type="Proteomes" id="UP000280834">
    <property type="component" value="Unassembled WGS sequence"/>
</dbReference>
<name>A0A0R3QQE0_9BILA</name>
<dbReference type="GO" id="GO:0005789">
    <property type="term" value="C:endoplasmic reticulum membrane"/>
    <property type="evidence" value="ECO:0007669"/>
    <property type="project" value="UniProtKB-SubCell"/>
</dbReference>
<keyword evidence="3" id="KW-0256">Endoplasmic reticulum</keyword>
<dbReference type="STRING" id="42155.A0A0R3QQE0"/>
<evidence type="ECO:0000256" key="3">
    <source>
        <dbReference type="ARBA" id="ARBA00022824"/>
    </source>
</evidence>
<evidence type="ECO:0000313" key="7">
    <source>
        <dbReference type="EMBL" id="VDO26501.1"/>
    </source>
</evidence>
<dbReference type="GO" id="GO:0070072">
    <property type="term" value="P:vacuolar proton-transporting V-type ATPase complex assembly"/>
    <property type="evidence" value="ECO:0007669"/>
    <property type="project" value="InterPro"/>
</dbReference>
<evidence type="ECO:0000256" key="5">
    <source>
        <dbReference type="ARBA" id="ARBA00023136"/>
    </source>
</evidence>
<keyword evidence="5 6" id="KW-0472">Membrane</keyword>
<keyword evidence="4 6" id="KW-1133">Transmembrane helix</keyword>